<dbReference type="SUPFAM" id="SSF54211">
    <property type="entry name" value="Ribosomal protein S5 domain 2-like"/>
    <property type="match status" value="1"/>
</dbReference>
<dbReference type="GO" id="GO:0005739">
    <property type="term" value="C:mitochondrion"/>
    <property type="evidence" value="ECO:0007669"/>
    <property type="project" value="UniProtKB-ARBA"/>
</dbReference>
<evidence type="ECO:0000256" key="3">
    <source>
        <dbReference type="SAM" id="Phobius"/>
    </source>
</evidence>
<sequence length="118" mass="13532">MENVSKGWINPPLRFHDEPCRHKVLDLIGDLSLFAQLGSQGIPLAHLVVYKVSSLVVMLCTQIFFAAYWKGFKWTSSCFPLQKCKSVLQLRSPQYFLSSFLHQLTPKCMLIEEDILSK</sequence>
<organism evidence="4 5">
    <name type="scientific">Cucumis sativus</name>
    <name type="common">Cucumber</name>
    <dbReference type="NCBI Taxonomy" id="3659"/>
    <lineage>
        <taxon>Eukaryota</taxon>
        <taxon>Viridiplantae</taxon>
        <taxon>Streptophyta</taxon>
        <taxon>Embryophyta</taxon>
        <taxon>Tracheophyta</taxon>
        <taxon>Spermatophyta</taxon>
        <taxon>Magnoliopsida</taxon>
        <taxon>eudicotyledons</taxon>
        <taxon>Gunneridae</taxon>
        <taxon>Pentapetalae</taxon>
        <taxon>rosids</taxon>
        <taxon>fabids</taxon>
        <taxon>Cucurbitales</taxon>
        <taxon>Cucurbitaceae</taxon>
        <taxon>Benincaseae</taxon>
        <taxon>Cucumis</taxon>
    </lineage>
</organism>
<dbReference type="Gramene" id="KGN49723">
    <property type="protein sequence ID" value="KGN49723"/>
    <property type="gene ID" value="Csa_5G083850"/>
</dbReference>
<dbReference type="PANTHER" id="PTHR33694:SF1">
    <property type="entry name" value="UDP-3-O-ACYL-N-ACETYLGLUCOSAMINE DEACETYLASE 1, MITOCHONDRIAL-RELATED"/>
    <property type="match status" value="1"/>
</dbReference>
<name>A0A0A0KJH1_CUCSA</name>
<keyword evidence="3" id="KW-0812">Transmembrane</keyword>
<accession>A0A0A0KJH1</accession>
<dbReference type="STRING" id="3659.A0A0A0KJH1"/>
<dbReference type="GO" id="GO:2001289">
    <property type="term" value="P:lipid X metabolic process"/>
    <property type="evidence" value="ECO:0007669"/>
    <property type="project" value="UniProtKB-ARBA"/>
</dbReference>
<keyword evidence="5" id="KW-1185">Reference proteome</keyword>
<dbReference type="GO" id="GO:0103117">
    <property type="term" value="F:UDP-3-O-acyl-N-acetylglucosamine deacetylase activity"/>
    <property type="evidence" value="ECO:0007669"/>
    <property type="project" value="InterPro"/>
</dbReference>
<reference evidence="4 5" key="2">
    <citation type="journal article" date="2009" name="PLoS ONE">
        <title>An integrated genetic and cytogenetic map of the cucumber genome.</title>
        <authorList>
            <person name="Ren Y."/>
            <person name="Zhang Z."/>
            <person name="Liu J."/>
            <person name="Staub J.E."/>
            <person name="Han Y."/>
            <person name="Cheng Z."/>
            <person name="Li X."/>
            <person name="Lu J."/>
            <person name="Miao H."/>
            <person name="Kang H."/>
            <person name="Xie B."/>
            <person name="Gu X."/>
            <person name="Wang X."/>
            <person name="Du Y."/>
            <person name="Jin W."/>
            <person name="Huang S."/>
        </authorList>
    </citation>
    <scope>NUCLEOTIDE SEQUENCE [LARGE SCALE GENOMIC DNA]</scope>
    <source>
        <strain evidence="5">cv. 9930</strain>
    </source>
</reference>
<dbReference type="Gene3D" id="3.30.1700.10">
    <property type="entry name" value="lpxc deacetylase, domain 2"/>
    <property type="match status" value="1"/>
</dbReference>
<protein>
    <submittedName>
        <fullName evidence="4">Uncharacterized protein</fullName>
    </submittedName>
</protein>
<proteinExistence type="inferred from homology"/>
<dbReference type="InterPro" id="IPR011334">
    <property type="entry name" value="UDP-acyl_GlcNac_deAcase_C"/>
</dbReference>
<evidence type="ECO:0000313" key="4">
    <source>
        <dbReference type="EMBL" id="KGN49723.1"/>
    </source>
</evidence>
<reference evidence="4 5" key="3">
    <citation type="journal article" date="2010" name="BMC Genomics">
        <title>Transcriptome sequencing and comparative analysis of cucumber flowers with different sex types.</title>
        <authorList>
            <person name="Guo S."/>
            <person name="Zheng Y."/>
            <person name="Joung J.G."/>
            <person name="Liu S."/>
            <person name="Zhang Z."/>
            <person name="Crasta O.R."/>
            <person name="Sobral B.W."/>
            <person name="Xu Y."/>
            <person name="Huang S."/>
            <person name="Fei Z."/>
        </authorList>
    </citation>
    <scope>NUCLEOTIDE SEQUENCE [LARGE SCALE GENOMIC DNA]</scope>
    <source>
        <strain evidence="5">cv. 9930</strain>
    </source>
</reference>
<reference evidence="4 5" key="1">
    <citation type="journal article" date="2009" name="Nat. Genet.">
        <title>The genome of the cucumber, Cucumis sativus L.</title>
        <authorList>
            <person name="Huang S."/>
            <person name="Li R."/>
            <person name="Zhang Z."/>
            <person name="Li L."/>
            <person name="Gu X."/>
            <person name="Fan W."/>
            <person name="Lucas W.J."/>
            <person name="Wang X."/>
            <person name="Xie B."/>
            <person name="Ni P."/>
            <person name="Ren Y."/>
            <person name="Zhu H."/>
            <person name="Li J."/>
            <person name="Lin K."/>
            <person name="Jin W."/>
            <person name="Fei Z."/>
            <person name="Li G."/>
            <person name="Staub J."/>
            <person name="Kilian A."/>
            <person name="van der Vossen E.A."/>
            <person name="Wu Y."/>
            <person name="Guo J."/>
            <person name="He J."/>
            <person name="Jia Z."/>
            <person name="Ren Y."/>
            <person name="Tian G."/>
            <person name="Lu Y."/>
            <person name="Ruan J."/>
            <person name="Qian W."/>
            <person name="Wang M."/>
            <person name="Huang Q."/>
            <person name="Li B."/>
            <person name="Xuan Z."/>
            <person name="Cao J."/>
            <person name="Asan"/>
            <person name="Wu Z."/>
            <person name="Zhang J."/>
            <person name="Cai Q."/>
            <person name="Bai Y."/>
            <person name="Zhao B."/>
            <person name="Han Y."/>
            <person name="Li Y."/>
            <person name="Li X."/>
            <person name="Wang S."/>
            <person name="Shi Q."/>
            <person name="Liu S."/>
            <person name="Cho W.K."/>
            <person name="Kim J.Y."/>
            <person name="Xu Y."/>
            <person name="Heller-Uszynska K."/>
            <person name="Miao H."/>
            <person name="Cheng Z."/>
            <person name="Zhang S."/>
            <person name="Wu J."/>
            <person name="Yang Y."/>
            <person name="Kang H."/>
            <person name="Li M."/>
            <person name="Liang H."/>
            <person name="Ren X."/>
            <person name="Shi Z."/>
            <person name="Wen M."/>
            <person name="Jian M."/>
            <person name="Yang H."/>
            <person name="Zhang G."/>
            <person name="Yang Z."/>
            <person name="Chen R."/>
            <person name="Liu S."/>
            <person name="Li J."/>
            <person name="Ma L."/>
            <person name="Liu H."/>
            <person name="Zhou Y."/>
            <person name="Zhao J."/>
            <person name="Fang X."/>
            <person name="Li G."/>
            <person name="Fang L."/>
            <person name="Li Y."/>
            <person name="Liu D."/>
            <person name="Zheng H."/>
            <person name="Zhang Y."/>
            <person name="Qin N."/>
            <person name="Li Z."/>
            <person name="Yang G."/>
            <person name="Yang S."/>
            <person name="Bolund L."/>
            <person name="Kristiansen K."/>
            <person name="Zheng H."/>
            <person name="Li S."/>
            <person name="Zhang X."/>
            <person name="Yang H."/>
            <person name="Wang J."/>
            <person name="Sun R."/>
            <person name="Zhang B."/>
            <person name="Jiang S."/>
            <person name="Wang J."/>
            <person name="Du Y."/>
            <person name="Li S."/>
        </authorList>
    </citation>
    <scope>NUCLEOTIDE SEQUENCE [LARGE SCALE GENOMIC DNA]</scope>
    <source>
        <strain evidence="5">cv. 9930</strain>
    </source>
</reference>
<dbReference type="GO" id="GO:0016020">
    <property type="term" value="C:membrane"/>
    <property type="evidence" value="ECO:0007669"/>
    <property type="project" value="GOC"/>
</dbReference>
<dbReference type="AlphaFoldDB" id="A0A0A0KJH1"/>
<evidence type="ECO:0000313" key="5">
    <source>
        <dbReference type="Proteomes" id="UP000029981"/>
    </source>
</evidence>
<keyword evidence="3" id="KW-0472">Membrane</keyword>
<comment type="similarity">
    <text evidence="1">Belongs to the LpxC family.</text>
</comment>
<comment type="function">
    <text evidence="2">Involved in the biosynthesis of lipid A, a phosphorylated glycolipid that in bacteria anchors the lipopolysaccharide to the outer membrane of the cell. Lipid A-like molecules in plants may serve as structural components of the outer membranes of mitochondria and/or chloroplasts, or may be involved in signal transduction or plant defense responses.</text>
</comment>
<dbReference type="Proteomes" id="UP000029981">
    <property type="component" value="Chromosome 5"/>
</dbReference>
<dbReference type="InterPro" id="IPR004463">
    <property type="entry name" value="UDP-acyl_GlcNac_deAcase"/>
</dbReference>
<dbReference type="PANTHER" id="PTHR33694">
    <property type="entry name" value="UDP-3-O-ACYL-N-ACETYLGLUCOSAMINE DEACETYLASE 1, MITOCHONDRIAL-RELATED"/>
    <property type="match status" value="1"/>
</dbReference>
<gene>
    <name evidence="4" type="ORF">Csa_5G083850</name>
</gene>
<feature type="transmembrane region" description="Helical" evidence="3">
    <location>
        <begin position="48"/>
        <end position="69"/>
    </location>
</feature>
<evidence type="ECO:0000256" key="2">
    <source>
        <dbReference type="ARBA" id="ARBA00024987"/>
    </source>
</evidence>
<dbReference type="EMBL" id="CM002926">
    <property type="protein sequence ID" value="KGN49723.1"/>
    <property type="molecule type" value="Genomic_DNA"/>
</dbReference>
<keyword evidence="3" id="KW-1133">Transmembrane helix</keyword>
<evidence type="ECO:0000256" key="1">
    <source>
        <dbReference type="ARBA" id="ARBA00006170"/>
    </source>
</evidence>
<dbReference type="Pfam" id="PF03331">
    <property type="entry name" value="LpxC"/>
    <property type="match status" value="1"/>
</dbReference>
<dbReference type="InterPro" id="IPR020568">
    <property type="entry name" value="Ribosomal_Su5_D2-typ_SF"/>
</dbReference>
<dbReference type="GO" id="GO:0009245">
    <property type="term" value="P:lipid A biosynthetic process"/>
    <property type="evidence" value="ECO:0007669"/>
    <property type="project" value="InterPro"/>
</dbReference>
<reference evidence="4 5" key="4">
    <citation type="journal article" date="2011" name="BMC Genomics">
        <title>RNA-Seq improves annotation of protein-coding genes in the cucumber genome.</title>
        <authorList>
            <person name="Li Z."/>
            <person name="Zhang Z."/>
            <person name="Yan P."/>
            <person name="Huang S."/>
            <person name="Fei Z."/>
            <person name="Lin K."/>
        </authorList>
    </citation>
    <scope>NUCLEOTIDE SEQUENCE [LARGE SCALE GENOMIC DNA]</scope>
    <source>
        <strain evidence="5">cv. 9930</strain>
    </source>
</reference>